<keyword evidence="2" id="KW-1185">Reference proteome</keyword>
<evidence type="ECO:0000313" key="1">
    <source>
        <dbReference type="EMBL" id="KAK5630461.1"/>
    </source>
</evidence>
<comment type="caution">
    <text evidence="1">The sequence shown here is derived from an EMBL/GenBank/DDBJ whole genome shotgun (WGS) entry which is preliminary data.</text>
</comment>
<proteinExistence type="predicted"/>
<reference evidence="1 2" key="1">
    <citation type="submission" date="2023-10" db="EMBL/GenBank/DDBJ databases">
        <title>Draft genome sequence of Xylaria bambusicola isolate GMP-LS, the root and basal stem rot pathogen of sugarcane in Indonesia.</title>
        <authorList>
            <person name="Selvaraj P."/>
            <person name="Muralishankar V."/>
            <person name="Muruganantham S."/>
            <person name="Sp S."/>
            <person name="Haryani S."/>
            <person name="Lau K.J.X."/>
            <person name="Naqvi N.I."/>
        </authorList>
    </citation>
    <scope>NUCLEOTIDE SEQUENCE [LARGE SCALE GENOMIC DNA]</scope>
    <source>
        <strain evidence="1">GMP-LS</strain>
    </source>
</reference>
<gene>
    <name evidence="1" type="ORF">RRF57_006176</name>
</gene>
<organism evidence="1 2">
    <name type="scientific">Xylaria bambusicola</name>
    <dbReference type="NCBI Taxonomy" id="326684"/>
    <lineage>
        <taxon>Eukaryota</taxon>
        <taxon>Fungi</taxon>
        <taxon>Dikarya</taxon>
        <taxon>Ascomycota</taxon>
        <taxon>Pezizomycotina</taxon>
        <taxon>Sordariomycetes</taxon>
        <taxon>Xylariomycetidae</taxon>
        <taxon>Xylariales</taxon>
        <taxon>Xylariaceae</taxon>
        <taxon>Xylaria</taxon>
    </lineage>
</organism>
<sequence>MRRQDKLVISPHLNNSFSTLKRVSHMQHLFLRRFGVPEAKDMALAHASRYEQLSSINKCRQRDGNIGNFCGAPTSITSLDAILSTQYHQAISRRL</sequence>
<name>A0AAN7URN4_9PEZI</name>
<dbReference type="AlphaFoldDB" id="A0AAN7URN4"/>
<dbReference type="EMBL" id="JAWHQM010000016">
    <property type="protein sequence ID" value="KAK5630461.1"/>
    <property type="molecule type" value="Genomic_DNA"/>
</dbReference>
<accession>A0AAN7URN4</accession>
<protein>
    <submittedName>
        <fullName evidence="1">Uncharacterized protein</fullName>
    </submittedName>
</protein>
<dbReference type="Proteomes" id="UP001305414">
    <property type="component" value="Unassembled WGS sequence"/>
</dbReference>
<evidence type="ECO:0000313" key="2">
    <source>
        <dbReference type="Proteomes" id="UP001305414"/>
    </source>
</evidence>